<keyword evidence="4 5" id="KW-0472">Membrane</keyword>
<feature type="transmembrane region" description="Helical" evidence="5">
    <location>
        <begin position="262"/>
        <end position="279"/>
    </location>
</feature>
<feature type="transmembrane region" description="Helical" evidence="5">
    <location>
        <begin position="105"/>
        <end position="127"/>
    </location>
</feature>
<dbReference type="InterPro" id="IPR036259">
    <property type="entry name" value="MFS_trans_sf"/>
</dbReference>
<dbReference type="Proteomes" id="UP000295388">
    <property type="component" value="Unassembled WGS sequence"/>
</dbReference>
<evidence type="ECO:0000313" key="7">
    <source>
        <dbReference type="EMBL" id="TDO47757.1"/>
    </source>
</evidence>
<dbReference type="SUPFAM" id="SSF103473">
    <property type="entry name" value="MFS general substrate transporter"/>
    <property type="match status" value="1"/>
</dbReference>
<evidence type="ECO:0000256" key="4">
    <source>
        <dbReference type="ARBA" id="ARBA00023136"/>
    </source>
</evidence>
<organism evidence="7 8">
    <name type="scientific">Kribbella caucasensis</name>
    <dbReference type="NCBI Taxonomy" id="2512215"/>
    <lineage>
        <taxon>Bacteria</taxon>
        <taxon>Bacillati</taxon>
        <taxon>Actinomycetota</taxon>
        <taxon>Actinomycetes</taxon>
        <taxon>Propionibacteriales</taxon>
        <taxon>Kribbellaceae</taxon>
        <taxon>Kribbella</taxon>
    </lineage>
</organism>
<feature type="domain" description="Major facilitator superfamily (MFS) profile" evidence="6">
    <location>
        <begin position="1"/>
        <end position="400"/>
    </location>
</feature>
<dbReference type="InterPro" id="IPR020846">
    <property type="entry name" value="MFS_dom"/>
</dbReference>
<feature type="transmembrane region" description="Helical" evidence="5">
    <location>
        <begin position="173"/>
        <end position="191"/>
    </location>
</feature>
<dbReference type="GO" id="GO:0022857">
    <property type="term" value="F:transmembrane transporter activity"/>
    <property type="evidence" value="ECO:0007669"/>
    <property type="project" value="InterPro"/>
</dbReference>
<evidence type="ECO:0000313" key="8">
    <source>
        <dbReference type="Proteomes" id="UP000295388"/>
    </source>
</evidence>
<evidence type="ECO:0000259" key="6">
    <source>
        <dbReference type="PROSITE" id="PS50850"/>
    </source>
</evidence>
<reference evidence="7 8" key="1">
    <citation type="submission" date="2019-03" db="EMBL/GenBank/DDBJ databases">
        <title>Genomic Encyclopedia of Type Strains, Phase III (KMG-III): the genomes of soil and plant-associated and newly described type strains.</title>
        <authorList>
            <person name="Whitman W."/>
        </authorList>
    </citation>
    <scope>NUCLEOTIDE SEQUENCE [LARGE SCALE GENOMIC DNA]</scope>
    <source>
        <strain evidence="7 8">VKM Ac-2527</strain>
    </source>
</reference>
<keyword evidence="3 5" id="KW-1133">Transmembrane helix</keyword>
<dbReference type="PANTHER" id="PTHR23530:SF1">
    <property type="entry name" value="PERMEASE, MAJOR FACILITATOR SUPERFAMILY-RELATED"/>
    <property type="match status" value="1"/>
</dbReference>
<feature type="transmembrane region" description="Helical" evidence="5">
    <location>
        <begin position="19"/>
        <end position="36"/>
    </location>
</feature>
<feature type="transmembrane region" description="Helical" evidence="5">
    <location>
        <begin position="309"/>
        <end position="329"/>
    </location>
</feature>
<feature type="transmembrane region" description="Helical" evidence="5">
    <location>
        <begin position="376"/>
        <end position="396"/>
    </location>
</feature>
<protein>
    <submittedName>
        <fullName evidence="7">Putative MFS family arabinose efflux permease</fullName>
    </submittedName>
</protein>
<evidence type="ECO:0000256" key="1">
    <source>
        <dbReference type="ARBA" id="ARBA00004651"/>
    </source>
</evidence>
<evidence type="ECO:0000256" key="3">
    <source>
        <dbReference type="ARBA" id="ARBA00022989"/>
    </source>
</evidence>
<feature type="transmembrane region" description="Helical" evidence="5">
    <location>
        <begin position="286"/>
        <end position="303"/>
    </location>
</feature>
<feature type="transmembrane region" description="Helical" evidence="5">
    <location>
        <begin position="80"/>
        <end position="99"/>
    </location>
</feature>
<feature type="transmembrane region" description="Helical" evidence="5">
    <location>
        <begin position="224"/>
        <end position="242"/>
    </location>
</feature>
<keyword evidence="8" id="KW-1185">Reference proteome</keyword>
<dbReference type="InterPro" id="IPR053160">
    <property type="entry name" value="MFS_DHA3_Transporter"/>
</dbReference>
<dbReference type="InterPro" id="IPR011701">
    <property type="entry name" value="MFS"/>
</dbReference>
<name>A0A4V3CA36_9ACTN</name>
<keyword evidence="2 5" id="KW-0812">Transmembrane</keyword>
<comment type="subcellular location">
    <subcellularLocation>
        <location evidence="1">Cell membrane</location>
        <topology evidence="1">Multi-pass membrane protein</topology>
    </subcellularLocation>
</comment>
<feature type="transmembrane region" description="Helical" evidence="5">
    <location>
        <begin position="341"/>
        <end position="364"/>
    </location>
</feature>
<feature type="transmembrane region" description="Helical" evidence="5">
    <location>
        <begin position="148"/>
        <end position="167"/>
    </location>
</feature>
<dbReference type="AlphaFoldDB" id="A0A4V3CA36"/>
<dbReference type="PANTHER" id="PTHR23530">
    <property type="entry name" value="TRANSPORT PROTEIN-RELATED"/>
    <property type="match status" value="1"/>
</dbReference>
<evidence type="ECO:0000256" key="2">
    <source>
        <dbReference type="ARBA" id="ARBA00022692"/>
    </source>
</evidence>
<evidence type="ECO:0000256" key="5">
    <source>
        <dbReference type="SAM" id="Phobius"/>
    </source>
</evidence>
<feature type="transmembrane region" description="Helical" evidence="5">
    <location>
        <begin position="48"/>
        <end position="73"/>
    </location>
</feature>
<dbReference type="Pfam" id="PF07690">
    <property type="entry name" value="MFS_1"/>
    <property type="match status" value="1"/>
</dbReference>
<dbReference type="Gene3D" id="1.20.1250.20">
    <property type="entry name" value="MFS general substrate transporter like domains"/>
    <property type="match status" value="1"/>
</dbReference>
<dbReference type="GO" id="GO:0005886">
    <property type="term" value="C:plasma membrane"/>
    <property type="evidence" value="ECO:0007669"/>
    <property type="project" value="UniProtKB-SubCell"/>
</dbReference>
<accession>A0A4V3CA36</accession>
<sequence length="425" mass="45165">MAMLNVTATSGAGLTRRLLPLRLAAFLQGVWLWVPVEKLFMTEIGFDAATIGVMAAGYAAVVPLVEVVSGVLADRWSRRGVLAVSGVALLASVLVGGLSRNVLTYIVAALFLGIYIAMYSGTMEAVVYDTVLEETGSSEGYERQIGRVRLVESIGLVLSAFAGGWLAEVLSARLTYFVTLPFIVLALAALARFREPRLHEASERSSLREHLRVTTHAILHRGRLVPIAAASVMGGLILQAMFEFGPLWLITLSASAVFYGPYWAGLVSTLGIGGLLAGRLRLDRRLPVAIVVAVMLAACLTMTSSRNLVVLTVAMIALTLLVVVAGIHVSRLMHDAVPSSIRTGVASGIGAVSWIFFMPFALGFGAVSKRSGVYTSGWMITAAVVLAGLALLWVTLRPAHELVLRTAPAASVDPAEDGQDRREAA</sequence>
<proteinExistence type="predicted"/>
<dbReference type="EMBL" id="SNWQ01000008">
    <property type="protein sequence ID" value="TDO47757.1"/>
    <property type="molecule type" value="Genomic_DNA"/>
</dbReference>
<gene>
    <name evidence="7" type="ORF">EV643_10863</name>
</gene>
<dbReference type="PROSITE" id="PS50850">
    <property type="entry name" value="MFS"/>
    <property type="match status" value="1"/>
</dbReference>
<comment type="caution">
    <text evidence="7">The sequence shown here is derived from an EMBL/GenBank/DDBJ whole genome shotgun (WGS) entry which is preliminary data.</text>
</comment>